<keyword evidence="3" id="KW-1185">Reference proteome</keyword>
<evidence type="ECO:0000256" key="1">
    <source>
        <dbReference type="SAM" id="Phobius"/>
    </source>
</evidence>
<dbReference type="SUPFAM" id="SSF53850">
    <property type="entry name" value="Periplasmic binding protein-like II"/>
    <property type="match status" value="1"/>
</dbReference>
<dbReference type="PANTHER" id="PTHR42941:SF1">
    <property type="entry name" value="SLL1037 PROTEIN"/>
    <property type="match status" value="1"/>
</dbReference>
<keyword evidence="1" id="KW-0812">Transmembrane</keyword>
<evidence type="ECO:0000313" key="3">
    <source>
        <dbReference type="Proteomes" id="UP000574067"/>
    </source>
</evidence>
<dbReference type="PANTHER" id="PTHR42941">
    <property type="entry name" value="SLL1037 PROTEIN"/>
    <property type="match status" value="1"/>
</dbReference>
<organism evidence="2 3">
    <name type="scientific">Azohydromonas caseinilytica</name>
    <dbReference type="NCBI Taxonomy" id="2728836"/>
    <lineage>
        <taxon>Bacteria</taxon>
        <taxon>Pseudomonadati</taxon>
        <taxon>Pseudomonadota</taxon>
        <taxon>Betaproteobacteria</taxon>
        <taxon>Burkholderiales</taxon>
        <taxon>Sphaerotilaceae</taxon>
        <taxon>Azohydromonas</taxon>
    </lineage>
</organism>
<dbReference type="EMBL" id="JABBFW010000017">
    <property type="protein sequence ID" value="NML17303.1"/>
    <property type="molecule type" value="Genomic_DNA"/>
</dbReference>
<reference evidence="2 3" key="1">
    <citation type="submission" date="2020-04" db="EMBL/GenBank/DDBJ databases">
        <title>Azohydromonas sp. isolated from soil.</title>
        <authorList>
            <person name="Dahal R.H."/>
        </authorList>
    </citation>
    <scope>NUCLEOTIDE SEQUENCE [LARGE SCALE GENOMIC DNA]</scope>
    <source>
        <strain evidence="2 3">G-1-1-14</strain>
    </source>
</reference>
<dbReference type="Proteomes" id="UP000574067">
    <property type="component" value="Unassembled WGS sequence"/>
</dbReference>
<dbReference type="RefSeq" id="WP_169162209.1">
    <property type="nucleotide sequence ID" value="NZ_JABBFW010000017.1"/>
</dbReference>
<dbReference type="AlphaFoldDB" id="A0A848FGC1"/>
<dbReference type="Pfam" id="PF16868">
    <property type="entry name" value="NMT1_3"/>
    <property type="match status" value="1"/>
</dbReference>
<dbReference type="InterPro" id="IPR011852">
    <property type="entry name" value="TRAP_TAXI"/>
</dbReference>
<accession>A0A848FGC1</accession>
<feature type="transmembrane region" description="Helical" evidence="1">
    <location>
        <begin position="362"/>
        <end position="384"/>
    </location>
</feature>
<keyword evidence="1" id="KW-0472">Membrane</keyword>
<name>A0A848FGC1_9BURK</name>
<proteinExistence type="predicted"/>
<sequence length="472" mass="51795">MPAMLRNTLLSLRDVAVTAGPFVLLGLALLALAYWILDPTPPRRVTLATGVAQGAYAEFGRRYAAILQEHGITVELRPTQGAAENAALLHDADSGVDIGFAQGGATAAADDGLVSLGSMFYEPIWLFYREDSARRLLAAPMSAAIRTARPNAARPASPALTSLAQLGGWRLNVGAPGSGVPPLMERLLEANGLGPGALTLSRQPLTPAVVELLDGRLDAIVLASAPESQMVQMLLRTPGIQLANFVHGEAYARRFPFMSHVVLPRGVADLAADVPPRDIHLIAPTATLVARESLHPALMQLFVQAAQQVHGQAGWFQRKGEFPGPLNTERPIAAEAQRFYRDGPPWLQRYVPFWLANLFDRMWVALVAIIAVLLPLSRVVPPLYEFRVRSRVFRWYGQLRAIEEAGDRRPIEELLRELEDIESRAGRVQLPLAYADELYALRTHIQLVRRRLQERPRNARKDDAALPALSAH</sequence>
<feature type="transmembrane region" description="Helical" evidence="1">
    <location>
        <begin position="12"/>
        <end position="37"/>
    </location>
</feature>
<comment type="caution">
    <text evidence="2">The sequence shown here is derived from an EMBL/GenBank/DDBJ whole genome shotgun (WGS) entry which is preliminary data.</text>
</comment>
<keyword evidence="1" id="KW-1133">Transmembrane helix</keyword>
<evidence type="ECO:0000313" key="2">
    <source>
        <dbReference type="EMBL" id="NML17303.1"/>
    </source>
</evidence>
<gene>
    <name evidence="2" type="ORF">HHL10_20205</name>
</gene>
<dbReference type="Gene3D" id="3.40.190.10">
    <property type="entry name" value="Periplasmic binding protein-like II"/>
    <property type="match status" value="2"/>
</dbReference>
<protein>
    <submittedName>
        <fullName evidence="2">C4-dicarboxylate ABC transporter substrate-binding protein</fullName>
    </submittedName>
</protein>